<evidence type="ECO:0000259" key="1">
    <source>
        <dbReference type="PROSITE" id="PS51462"/>
    </source>
</evidence>
<keyword evidence="3" id="KW-1185">Reference proteome</keyword>
<dbReference type="RefSeq" id="WP_321397760.1">
    <property type="nucleotide sequence ID" value="NZ_CP139487.1"/>
</dbReference>
<organism evidence="2 3">
    <name type="scientific">Peredibacter starrii</name>
    <dbReference type="NCBI Taxonomy" id="28202"/>
    <lineage>
        <taxon>Bacteria</taxon>
        <taxon>Pseudomonadati</taxon>
        <taxon>Bdellovibrionota</taxon>
        <taxon>Bacteriovoracia</taxon>
        <taxon>Bacteriovoracales</taxon>
        <taxon>Bacteriovoracaceae</taxon>
        <taxon>Peredibacter</taxon>
    </lineage>
</organism>
<accession>A0AAX4HSH4</accession>
<proteinExistence type="predicted"/>
<dbReference type="InterPro" id="IPR000086">
    <property type="entry name" value="NUDIX_hydrolase_dom"/>
</dbReference>
<dbReference type="Proteomes" id="UP001324634">
    <property type="component" value="Chromosome"/>
</dbReference>
<dbReference type="KEGG" id="psti:SOO65_04750"/>
<name>A0AAX4HSH4_9BACT</name>
<dbReference type="AlphaFoldDB" id="A0AAX4HSH4"/>
<evidence type="ECO:0000313" key="2">
    <source>
        <dbReference type="EMBL" id="WPU66048.1"/>
    </source>
</evidence>
<dbReference type="Gene3D" id="3.90.79.10">
    <property type="entry name" value="Nucleoside Triphosphate Pyrophosphohydrolase"/>
    <property type="match status" value="1"/>
</dbReference>
<dbReference type="GO" id="GO:0016787">
    <property type="term" value="F:hydrolase activity"/>
    <property type="evidence" value="ECO:0007669"/>
    <property type="project" value="UniProtKB-KW"/>
</dbReference>
<dbReference type="EC" id="3.6.-.-" evidence="2"/>
<dbReference type="SUPFAM" id="SSF55811">
    <property type="entry name" value="Nudix"/>
    <property type="match status" value="1"/>
</dbReference>
<sequence length="170" mass="19593">MEKEVYKGQIIRVTEEKINGIVWERAYFPHGVIVFPITEDGKIILIEEKRPHENPPFRIKPVSGILEHHKGTPEENAQREMQEEIGYKAGILEPLMTLHGSGTINHAQHFFIARNLIHSKLPNPDGEDTIMGLKEYTLDELHEAIMTDKLKWSMSTLGMFRLIERLRSGQ</sequence>
<dbReference type="Pfam" id="PF00293">
    <property type="entry name" value="NUDIX"/>
    <property type="match status" value="1"/>
</dbReference>
<keyword evidence="2" id="KW-0378">Hydrolase</keyword>
<dbReference type="EMBL" id="CP139487">
    <property type="protein sequence ID" value="WPU66048.1"/>
    <property type="molecule type" value="Genomic_DNA"/>
</dbReference>
<evidence type="ECO:0000313" key="3">
    <source>
        <dbReference type="Proteomes" id="UP001324634"/>
    </source>
</evidence>
<dbReference type="CDD" id="cd03424">
    <property type="entry name" value="NUDIX_ADPRase_Nudt5_UGPPase_Nudt14"/>
    <property type="match status" value="1"/>
</dbReference>
<protein>
    <submittedName>
        <fullName evidence="2">NUDIX hydrolase</fullName>
        <ecNumber evidence="2">3.6.-.-</ecNumber>
    </submittedName>
</protein>
<dbReference type="PROSITE" id="PS51462">
    <property type="entry name" value="NUDIX"/>
    <property type="match status" value="1"/>
</dbReference>
<gene>
    <name evidence="2" type="ORF">SOO65_04750</name>
</gene>
<dbReference type="InterPro" id="IPR015797">
    <property type="entry name" value="NUDIX_hydrolase-like_dom_sf"/>
</dbReference>
<feature type="domain" description="Nudix hydrolase" evidence="1">
    <location>
        <begin position="27"/>
        <end position="160"/>
    </location>
</feature>
<reference evidence="2 3" key="1">
    <citation type="submission" date="2023-11" db="EMBL/GenBank/DDBJ databases">
        <title>Peredibacter starrii A3.12.</title>
        <authorList>
            <person name="Mitchell R.J."/>
        </authorList>
    </citation>
    <scope>NUCLEOTIDE SEQUENCE [LARGE SCALE GENOMIC DNA]</scope>
    <source>
        <strain evidence="2 3">A3.12</strain>
    </source>
</reference>